<name>A0ABQ6Y6F4_9GAMM</name>
<proteinExistence type="predicted"/>
<dbReference type="InterPro" id="IPR021508">
    <property type="entry name" value="Gp17-like"/>
</dbReference>
<reference evidence="1 2" key="1">
    <citation type="submission" date="2012-09" db="EMBL/GenBank/DDBJ databases">
        <title>Genome Sequence of alkane-degrading Bacterium Alcanivorax sp. 6-D-6.</title>
        <authorList>
            <person name="Lai Q."/>
            <person name="Shao Z."/>
        </authorList>
    </citation>
    <scope>NUCLEOTIDE SEQUENCE [LARGE SCALE GENOMIC DNA]</scope>
    <source>
        <strain evidence="1 2">6-D-6</strain>
    </source>
</reference>
<comment type="caution">
    <text evidence="1">The sequence shown here is derived from an EMBL/GenBank/DDBJ whole genome shotgun (WGS) entry which is preliminary data.</text>
</comment>
<accession>A0ABQ6Y6F4</accession>
<dbReference type="Pfam" id="PF11367">
    <property type="entry name" value="Tail_completion_gp17"/>
    <property type="match status" value="1"/>
</dbReference>
<dbReference type="EMBL" id="AQPF01000023">
    <property type="protein sequence ID" value="KAF0804930.1"/>
    <property type="molecule type" value="Genomic_DNA"/>
</dbReference>
<dbReference type="RefSeq" id="WP_201303791.1">
    <property type="nucleotide sequence ID" value="NZ_AQPF01000023.1"/>
</dbReference>
<evidence type="ECO:0000313" key="2">
    <source>
        <dbReference type="Proteomes" id="UP000771797"/>
    </source>
</evidence>
<dbReference type="Proteomes" id="UP000771797">
    <property type="component" value="Unassembled WGS sequence"/>
</dbReference>
<sequence>MMFVPIFQLCSTDSGVTALLGSGVDCRLYPFGEVPEPPVLPYAVWQRVTGLPENYLGDRPDAESHSIQIDVYANTATASREVADAIEYAIETQAQVASYRPEQRDLDTKLYRASFDVDWILNR</sequence>
<gene>
    <name evidence="1" type="ORF">A6D6_02694</name>
</gene>
<protein>
    <recommendedName>
        <fullName evidence="3">DUF3168 domain-containing protein</fullName>
    </recommendedName>
</protein>
<evidence type="ECO:0000313" key="1">
    <source>
        <dbReference type="EMBL" id="KAF0804930.1"/>
    </source>
</evidence>
<organism evidence="1 2">
    <name type="scientific">Alcanivorax xiamenensis</name>
    <dbReference type="NCBI Taxonomy" id="1177156"/>
    <lineage>
        <taxon>Bacteria</taxon>
        <taxon>Pseudomonadati</taxon>
        <taxon>Pseudomonadota</taxon>
        <taxon>Gammaproteobacteria</taxon>
        <taxon>Oceanospirillales</taxon>
        <taxon>Alcanivoracaceae</taxon>
        <taxon>Alcanivorax</taxon>
    </lineage>
</organism>
<dbReference type="Gene3D" id="3.30.2000.30">
    <property type="match status" value="1"/>
</dbReference>
<keyword evidence="2" id="KW-1185">Reference proteome</keyword>
<dbReference type="InterPro" id="IPR053745">
    <property type="entry name" value="Viral_Tail_Comp_sf"/>
</dbReference>
<evidence type="ECO:0008006" key="3">
    <source>
        <dbReference type="Google" id="ProtNLM"/>
    </source>
</evidence>